<accession>J9G6P7</accession>
<organism evidence="1">
    <name type="scientific">gut metagenome</name>
    <dbReference type="NCBI Taxonomy" id="749906"/>
    <lineage>
        <taxon>unclassified sequences</taxon>
        <taxon>metagenomes</taxon>
        <taxon>organismal metagenomes</taxon>
    </lineage>
</organism>
<reference evidence="1" key="1">
    <citation type="journal article" date="2012" name="PLoS ONE">
        <title>Gene sets for utilization of primary and secondary nutrition supplies in the distal gut of endangered iberian lynx.</title>
        <authorList>
            <person name="Alcaide M."/>
            <person name="Messina E."/>
            <person name="Richter M."/>
            <person name="Bargiela R."/>
            <person name="Peplies J."/>
            <person name="Huws S.A."/>
            <person name="Newbold C.J."/>
            <person name="Golyshin P.N."/>
            <person name="Simon M.A."/>
            <person name="Lopez G."/>
            <person name="Yakimov M.M."/>
            <person name="Ferrer M."/>
        </authorList>
    </citation>
    <scope>NUCLEOTIDE SEQUENCE</scope>
</reference>
<protein>
    <submittedName>
        <fullName evidence="1">Uncharacterized protein</fullName>
    </submittedName>
</protein>
<proteinExistence type="predicted"/>
<comment type="caution">
    <text evidence="1">The sequence shown here is derived from an EMBL/GenBank/DDBJ whole genome shotgun (WGS) entry which is preliminary data.</text>
</comment>
<name>J9G6P7_9ZZZZ</name>
<dbReference type="AlphaFoldDB" id="J9G6P7"/>
<evidence type="ECO:0000313" key="1">
    <source>
        <dbReference type="EMBL" id="EJW95169.1"/>
    </source>
</evidence>
<dbReference type="EMBL" id="AMCI01005957">
    <property type="protein sequence ID" value="EJW95169.1"/>
    <property type="molecule type" value="Genomic_DNA"/>
</dbReference>
<sequence>MQQLFHGLGFVLVCLTAQCIKCKFHLSIPPISKLII</sequence>
<gene>
    <name evidence="1" type="ORF">EVA_16726</name>
</gene>